<proteinExistence type="predicted"/>
<protein>
    <submittedName>
        <fullName evidence="2">Very-short-patch-repair endonuclease</fullName>
    </submittedName>
</protein>
<dbReference type="SUPFAM" id="SSF52980">
    <property type="entry name" value="Restriction endonuclease-like"/>
    <property type="match status" value="1"/>
</dbReference>
<dbReference type="PANTHER" id="PTHR38590:SF1">
    <property type="entry name" value="BLL0828 PROTEIN"/>
    <property type="match status" value="1"/>
</dbReference>
<evidence type="ECO:0000313" key="2">
    <source>
        <dbReference type="EMBL" id="MDR6289126.1"/>
    </source>
</evidence>
<dbReference type="GO" id="GO:0004519">
    <property type="term" value="F:endonuclease activity"/>
    <property type="evidence" value="ECO:0007669"/>
    <property type="project" value="UniProtKB-KW"/>
</dbReference>
<dbReference type="Proteomes" id="UP001262410">
    <property type="component" value="Unassembled WGS sequence"/>
</dbReference>
<dbReference type="PANTHER" id="PTHR38590">
    <property type="entry name" value="BLL0828 PROTEIN"/>
    <property type="match status" value="1"/>
</dbReference>
<keyword evidence="3" id="KW-1185">Reference proteome</keyword>
<evidence type="ECO:0000313" key="3">
    <source>
        <dbReference type="Proteomes" id="UP001262410"/>
    </source>
</evidence>
<feature type="domain" description="DUF559" evidence="1">
    <location>
        <begin position="4"/>
        <end position="48"/>
    </location>
</feature>
<reference evidence="2 3" key="1">
    <citation type="submission" date="2023-07" db="EMBL/GenBank/DDBJ databases">
        <title>Sorghum-associated microbial communities from plants grown in Nebraska, USA.</title>
        <authorList>
            <person name="Schachtman D."/>
        </authorList>
    </citation>
    <scope>NUCLEOTIDE SEQUENCE [LARGE SCALE GENOMIC DNA]</scope>
    <source>
        <strain evidence="2 3">584</strain>
    </source>
</reference>
<dbReference type="Pfam" id="PF04480">
    <property type="entry name" value="DUF559"/>
    <property type="match status" value="1"/>
</dbReference>
<keyword evidence="2" id="KW-0378">Hydrolase</keyword>
<dbReference type="InterPro" id="IPR011335">
    <property type="entry name" value="Restrct_endonuc-II-like"/>
</dbReference>
<keyword evidence="2" id="KW-0255">Endonuclease</keyword>
<dbReference type="EMBL" id="JAVDPW010000003">
    <property type="protein sequence ID" value="MDR6289126.1"/>
    <property type="molecule type" value="Genomic_DNA"/>
</dbReference>
<sequence>MIDQHVQFLRRNQTDAEQLLWHQLRDKRVGGVRFRRQYRLGRYIVDFI</sequence>
<comment type="caution">
    <text evidence="2">The sequence shown here is derived from an EMBL/GenBank/DDBJ whole genome shotgun (WGS) entry which is preliminary data.</text>
</comment>
<evidence type="ECO:0000259" key="1">
    <source>
        <dbReference type="Pfam" id="PF04480"/>
    </source>
</evidence>
<name>A0ABU1JKJ9_9PROT</name>
<dbReference type="InterPro" id="IPR007569">
    <property type="entry name" value="DUF559"/>
</dbReference>
<accession>A0ABU1JKJ9</accession>
<dbReference type="InterPro" id="IPR047216">
    <property type="entry name" value="Endonuclease_DUF559_bact"/>
</dbReference>
<gene>
    <name evidence="2" type="ORF">E9232_001641</name>
</gene>
<organism evidence="2 3">
    <name type="scientific">Inquilinus ginsengisoli</name>
    <dbReference type="NCBI Taxonomy" id="363840"/>
    <lineage>
        <taxon>Bacteria</taxon>
        <taxon>Pseudomonadati</taxon>
        <taxon>Pseudomonadota</taxon>
        <taxon>Alphaproteobacteria</taxon>
        <taxon>Rhodospirillales</taxon>
        <taxon>Rhodospirillaceae</taxon>
        <taxon>Inquilinus</taxon>
    </lineage>
</organism>
<keyword evidence="2" id="KW-0540">Nuclease</keyword>